<dbReference type="Pfam" id="PF00005">
    <property type="entry name" value="ABC_tran"/>
    <property type="match status" value="1"/>
</dbReference>
<keyword evidence="2" id="KW-1003">Cell membrane</keyword>
<evidence type="ECO:0000256" key="5">
    <source>
        <dbReference type="ARBA" id="ARBA00022967"/>
    </source>
</evidence>
<dbReference type="InterPro" id="IPR050166">
    <property type="entry name" value="ABC_transporter_ATP-bind"/>
</dbReference>
<dbReference type="SMART" id="SM00382">
    <property type="entry name" value="AAA"/>
    <property type="match status" value="1"/>
</dbReference>
<dbReference type="InterPro" id="IPR003439">
    <property type="entry name" value="ABC_transporter-like_ATP-bd"/>
</dbReference>
<dbReference type="OrthoDB" id="8773773at2"/>
<evidence type="ECO:0000256" key="2">
    <source>
        <dbReference type="ARBA" id="ARBA00022475"/>
    </source>
</evidence>
<name>A0A2N3VBS1_9NOCA</name>
<evidence type="ECO:0000256" key="3">
    <source>
        <dbReference type="ARBA" id="ARBA00022741"/>
    </source>
</evidence>
<dbReference type="InterPro" id="IPR003593">
    <property type="entry name" value="AAA+_ATPase"/>
</dbReference>
<dbReference type="Gene3D" id="3.40.50.300">
    <property type="entry name" value="P-loop containing nucleotide triphosphate hydrolases"/>
    <property type="match status" value="1"/>
</dbReference>
<keyword evidence="5" id="KW-1278">Translocase</keyword>
<evidence type="ECO:0000313" key="9">
    <source>
        <dbReference type="Proteomes" id="UP000233766"/>
    </source>
</evidence>
<keyword evidence="4 8" id="KW-0067">ATP-binding</keyword>
<organism evidence="8 9">
    <name type="scientific">Nocardia fluminea</name>
    <dbReference type="NCBI Taxonomy" id="134984"/>
    <lineage>
        <taxon>Bacteria</taxon>
        <taxon>Bacillati</taxon>
        <taxon>Actinomycetota</taxon>
        <taxon>Actinomycetes</taxon>
        <taxon>Mycobacteriales</taxon>
        <taxon>Nocardiaceae</taxon>
        <taxon>Nocardia</taxon>
    </lineage>
</organism>
<keyword evidence="1" id="KW-0813">Transport</keyword>
<evidence type="ECO:0000256" key="4">
    <source>
        <dbReference type="ARBA" id="ARBA00022840"/>
    </source>
</evidence>
<dbReference type="RefSeq" id="WP_101465394.1">
    <property type="nucleotide sequence ID" value="NZ_JBFAFS010000001.1"/>
</dbReference>
<dbReference type="InterPro" id="IPR027417">
    <property type="entry name" value="P-loop_NTPase"/>
</dbReference>
<comment type="caution">
    <text evidence="8">The sequence shown here is derived from an EMBL/GenBank/DDBJ whole genome shotgun (WGS) entry which is preliminary data.</text>
</comment>
<feature type="domain" description="ABC transporter" evidence="7">
    <location>
        <begin position="22"/>
        <end position="240"/>
    </location>
</feature>
<dbReference type="SUPFAM" id="SSF52540">
    <property type="entry name" value="P-loop containing nucleoside triphosphate hydrolases"/>
    <property type="match status" value="1"/>
</dbReference>
<dbReference type="InterPro" id="IPR017871">
    <property type="entry name" value="ABC_transporter-like_CS"/>
</dbReference>
<dbReference type="EMBL" id="PJMW01000002">
    <property type="protein sequence ID" value="PKV79067.1"/>
    <property type="molecule type" value="Genomic_DNA"/>
</dbReference>
<evidence type="ECO:0000259" key="7">
    <source>
        <dbReference type="PROSITE" id="PS50893"/>
    </source>
</evidence>
<proteinExistence type="predicted"/>
<dbReference type="PANTHER" id="PTHR42788:SF17">
    <property type="entry name" value="ALIPHATIC SULFONATES IMPORT ATP-BINDING PROTEIN SSUB"/>
    <property type="match status" value="1"/>
</dbReference>
<protein>
    <submittedName>
        <fullName evidence="8">Sulfonate transport system ATP-binding protein</fullName>
    </submittedName>
</protein>
<dbReference type="Proteomes" id="UP000233766">
    <property type="component" value="Unassembled WGS sequence"/>
</dbReference>
<keyword evidence="3" id="KW-0547">Nucleotide-binding</keyword>
<evidence type="ECO:0000256" key="6">
    <source>
        <dbReference type="ARBA" id="ARBA00023136"/>
    </source>
</evidence>
<accession>A0A2N3VBS1</accession>
<dbReference type="GO" id="GO:0005524">
    <property type="term" value="F:ATP binding"/>
    <property type="evidence" value="ECO:0007669"/>
    <property type="project" value="UniProtKB-KW"/>
</dbReference>
<gene>
    <name evidence="8" type="ORF">ATK86_3453</name>
</gene>
<evidence type="ECO:0000256" key="1">
    <source>
        <dbReference type="ARBA" id="ARBA00022448"/>
    </source>
</evidence>
<keyword evidence="6" id="KW-0472">Membrane</keyword>
<dbReference type="PROSITE" id="PS50893">
    <property type="entry name" value="ABC_TRANSPORTER_2"/>
    <property type="match status" value="1"/>
</dbReference>
<dbReference type="AlphaFoldDB" id="A0A2N3VBS1"/>
<dbReference type="PROSITE" id="PS00211">
    <property type="entry name" value="ABC_TRANSPORTER_1"/>
    <property type="match status" value="1"/>
</dbReference>
<evidence type="ECO:0000313" key="8">
    <source>
        <dbReference type="EMBL" id="PKV79067.1"/>
    </source>
</evidence>
<dbReference type="GO" id="GO:0016887">
    <property type="term" value="F:ATP hydrolysis activity"/>
    <property type="evidence" value="ECO:0007669"/>
    <property type="project" value="InterPro"/>
</dbReference>
<dbReference type="PANTHER" id="PTHR42788">
    <property type="entry name" value="TAURINE IMPORT ATP-BINDING PROTEIN-RELATED"/>
    <property type="match status" value="1"/>
</dbReference>
<keyword evidence="9" id="KW-1185">Reference proteome</keyword>
<sequence>MTAAATTTVTPITARTARPAAARISGLGKRFGERTVLDGIDVEIGAGEIVALVGRSGSGKSTLLRILGGLDTATRGAVSVEGRPTIVFQEPRLIPWQPVVRNVALGRPKPRNRRADERAARDLLAEVGLAGRADAWPLTLSGGEAQRAALARALVAEPTLLLLDEPFGALDALTRLTMHQLLLGLHAQREFGVLLVTHDVLEAITLADRVLVLDDGRIAADVPIELPRPRTAAAPEVAEYATRLLALLGVH</sequence>
<reference evidence="8 9" key="1">
    <citation type="submission" date="2017-12" db="EMBL/GenBank/DDBJ databases">
        <title>Sequencing the genomes of 1000 Actinobacteria strains.</title>
        <authorList>
            <person name="Klenk H.-P."/>
        </authorList>
    </citation>
    <scope>NUCLEOTIDE SEQUENCE [LARGE SCALE GENOMIC DNA]</scope>
    <source>
        <strain evidence="8 9">DSM 44489</strain>
    </source>
</reference>